<dbReference type="AlphaFoldDB" id="A0A8K0L7G0"/>
<comment type="subcellular location">
    <subcellularLocation>
        <location evidence="1">Nucleus</location>
    </subcellularLocation>
</comment>
<keyword evidence="3" id="KW-0539">Nucleus</keyword>
<dbReference type="Proteomes" id="UP000809789">
    <property type="component" value="Unassembled WGS sequence"/>
</dbReference>
<sequence length="254" mass="28284">MPPPLMSDNESVSDDLDTIPAKPVKMGAKARKPEVEDEEEEIEKEVVNGANENENADDDDDDESEDGETFAVEEIIKHDFGVKGVVLYKVKWLGYEDEADQTWEPKENLLEGAADILEAYHTKIGGEPTKKGRGPAKGTKRKAESTTASPAPTKRSRKSGSAVNGKEWKAPDGSWEKQVNAIETISEEPFKDAKSRKRNDKLNVFLVFNDGHKASYSIDTVRQKCPQKLLDYFVSHLTFREPAAKADDEEEDGE</sequence>
<protein>
    <recommendedName>
        <fullName evidence="5">Chromo domain-containing protein</fullName>
    </recommendedName>
</protein>
<feature type="compositionally biased region" description="Basic residues" evidence="4">
    <location>
        <begin position="131"/>
        <end position="140"/>
    </location>
</feature>
<dbReference type="GO" id="GO:0006338">
    <property type="term" value="P:chromatin remodeling"/>
    <property type="evidence" value="ECO:0007669"/>
    <property type="project" value="UniProtKB-ARBA"/>
</dbReference>
<dbReference type="PROSITE" id="PS00598">
    <property type="entry name" value="CHROMO_1"/>
    <property type="match status" value="1"/>
</dbReference>
<comment type="caution">
    <text evidence="6">The sequence shown here is derived from an EMBL/GenBank/DDBJ whole genome shotgun (WGS) entry which is preliminary data.</text>
</comment>
<dbReference type="Gene3D" id="2.40.50.40">
    <property type="match status" value="2"/>
</dbReference>
<dbReference type="InterPro" id="IPR051219">
    <property type="entry name" value="Heterochromatin_chromo-domain"/>
</dbReference>
<proteinExistence type="predicted"/>
<evidence type="ECO:0000259" key="5">
    <source>
        <dbReference type="PROSITE" id="PS50013"/>
    </source>
</evidence>
<keyword evidence="7" id="KW-1185">Reference proteome</keyword>
<gene>
    <name evidence="6" type="ORF">KVT40_000501</name>
</gene>
<dbReference type="InterPro" id="IPR000953">
    <property type="entry name" value="Chromo/chromo_shadow_dom"/>
</dbReference>
<feature type="domain" description="Chromo" evidence="5">
    <location>
        <begin position="70"/>
        <end position="132"/>
    </location>
</feature>
<dbReference type="PANTHER" id="PTHR22812">
    <property type="entry name" value="CHROMOBOX PROTEIN"/>
    <property type="match status" value="1"/>
</dbReference>
<name>A0A8K0L7G0_9PEZI</name>
<feature type="region of interest" description="Disordered" evidence="4">
    <location>
        <begin position="123"/>
        <end position="175"/>
    </location>
</feature>
<evidence type="ECO:0000256" key="4">
    <source>
        <dbReference type="SAM" id="MobiDB-lite"/>
    </source>
</evidence>
<dbReference type="Pfam" id="PF00385">
    <property type="entry name" value="Chromo"/>
    <property type="match status" value="1"/>
</dbReference>
<reference evidence="6" key="1">
    <citation type="submission" date="2021-07" db="EMBL/GenBank/DDBJ databases">
        <title>Elsinoe batatas strain:CRI-CJ2 Genome sequencing and assembly.</title>
        <authorList>
            <person name="Huang L."/>
        </authorList>
    </citation>
    <scope>NUCLEOTIDE SEQUENCE</scope>
    <source>
        <strain evidence="6">CRI-CJ2</strain>
    </source>
</reference>
<dbReference type="OrthoDB" id="433924at2759"/>
<evidence type="ECO:0000313" key="6">
    <source>
        <dbReference type="EMBL" id="KAG8631361.1"/>
    </source>
</evidence>
<comment type="subunit">
    <text evidence="2">Component of the NuA4 histone acetyltransferase complex.</text>
</comment>
<dbReference type="GO" id="GO:0005634">
    <property type="term" value="C:nucleus"/>
    <property type="evidence" value="ECO:0007669"/>
    <property type="project" value="UniProtKB-SubCell"/>
</dbReference>
<evidence type="ECO:0000256" key="1">
    <source>
        <dbReference type="ARBA" id="ARBA00004123"/>
    </source>
</evidence>
<organism evidence="6 7">
    <name type="scientific">Elsinoe batatas</name>
    <dbReference type="NCBI Taxonomy" id="2601811"/>
    <lineage>
        <taxon>Eukaryota</taxon>
        <taxon>Fungi</taxon>
        <taxon>Dikarya</taxon>
        <taxon>Ascomycota</taxon>
        <taxon>Pezizomycotina</taxon>
        <taxon>Dothideomycetes</taxon>
        <taxon>Dothideomycetidae</taxon>
        <taxon>Myriangiales</taxon>
        <taxon>Elsinoaceae</taxon>
        <taxon>Elsinoe</taxon>
    </lineage>
</organism>
<dbReference type="InterPro" id="IPR016197">
    <property type="entry name" value="Chromo-like_dom_sf"/>
</dbReference>
<dbReference type="SMART" id="SM00298">
    <property type="entry name" value="CHROMO"/>
    <property type="match status" value="1"/>
</dbReference>
<feature type="region of interest" description="Disordered" evidence="4">
    <location>
        <begin position="1"/>
        <end position="70"/>
    </location>
</feature>
<dbReference type="Pfam" id="PF01393">
    <property type="entry name" value="Chromo_shadow"/>
    <property type="match status" value="1"/>
</dbReference>
<accession>A0A8K0L7G0</accession>
<dbReference type="InterPro" id="IPR023780">
    <property type="entry name" value="Chromo_domain"/>
</dbReference>
<dbReference type="SUPFAM" id="SSF54160">
    <property type="entry name" value="Chromo domain-like"/>
    <property type="match status" value="2"/>
</dbReference>
<dbReference type="InterPro" id="IPR023779">
    <property type="entry name" value="Chromodomain_CS"/>
</dbReference>
<dbReference type="InterPro" id="IPR008251">
    <property type="entry name" value="Chromo_shadow_dom"/>
</dbReference>
<feature type="compositionally biased region" description="Acidic residues" evidence="4">
    <location>
        <begin position="54"/>
        <end position="68"/>
    </location>
</feature>
<evidence type="ECO:0000256" key="2">
    <source>
        <dbReference type="ARBA" id="ARBA00011353"/>
    </source>
</evidence>
<evidence type="ECO:0000313" key="7">
    <source>
        <dbReference type="Proteomes" id="UP000809789"/>
    </source>
</evidence>
<dbReference type="CDD" id="cd00024">
    <property type="entry name" value="CD_CSD"/>
    <property type="match status" value="1"/>
</dbReference>
<dbReference type="EMBL" id="JAESVG020000001">
    <property type="protein sequence ID" value="KAG8631361.1"/>
    <property type="molecule type" value="Genomic_DNA"/>
</dbReference>
<dbReference type="GO" id="GO:0000792">
    <property type="term" value="C:heterochromatin"/>
    <property type="evidence" value="ECO:0007669"/>
    <property type="project" value="UniProtKB-ARBA"/>
</dbReference>
<dbReference type="PROSITE" id="PS50013">
    <property type="entry name" value="CHROMO_2"/>
    <property type="match status" value="1"/>
</dbReference>
<evidence type="ECO:0000256" key="3">
    <source>
        <dbReference type="ARBA" id="ARBA00023242"/>
    </source>
</evidence>